<dbReference type="PANTHER" id="PTHR43265:SF1">
    <property type="entry name" value="ESTERASE ESTD"/>
    <property type="match status" value="1"/>
</dbReference>
<dbReference type="AlphaFoldDB" id="A0A5J4IW62"/>
<comment type="caution">
    <text evidence="2">The sequence shown here is derived from an EMBL/GenBank/DDBJ whole genome shotgun (WGS) entry which is preliminary data.</text>
</comment>
<dbReference type="SUPFAM" id="SSF53474">
    <property type="entry name" value="alpha/beta-Hydrolases"/>
    <property type="match status" value="1"/>
</dbReference>
<dbReference type="InterPro" id="IPR029058">
    <property type="entry name" value="AB_hydrolase_fold"/>
</dbReference>
<gene>
    <name evidence="2" type="ORF">ULMA_06800</name>
</gene>
<proteinExistence type="predicted"/>
<feature type="domain" description="BD-FAE-like" evidence="1">
    <location>
        <begin position="87"/>
        <end position="236"/>
    </location>
</feature>
<dbReference type="InterPro" id="IPR053145">
    <property type="entry name" value="AB_hydrolase_Est10"/>
</dbReference>
<dbReference type="GO" id="GO:0052689">
    <property type="term" value="F:carboxylic ester hydrolase activity"/>
    <property type="evidence" value="ECO:0007669"/>
    <property type="project" value="TreeGrafter"/>
</dbReference>
<dbReference type="Gene3D" id="3.40.50.1820">
    <property type="entry name" value="alpha/beta hydrolase"/>
    <property type="match status" value="1"/>
</dbReference>
<dbReference type="Pfam" id="PF20434">
    <property type="entry name" value="BD-FAE"/>
    <property type="match status" value="1"/>
</dbReference>
<dbReference type="OrthoDB" id="9808543at2"/>
<organism evidence="2 3">
    <name type="scientific">Patiriisocius marinus</name>
    <dbReference type="NCBI Taxonomy" id="1397112"/>
    <lineage>
        <taxon>Bacteria</taxon>
        <taxon>Pseudomonadati</taxon>
        <taxon>Bacteroidota</taxon>
        <taxon>Flavobacteriia</taxon>
        <taxon>Flavobacteriales</taxon>
        <taxon>Flavobacteriaceae</taxon>
        <taxon>Patiriisocius</taxon>
    </lineage>
</organism>
<keyword evidence="3" id="KW-1185">Reference proteome</keyword>
<evidence type="ECO:0000313" key="2">
    <source>
        <dbReference type="EMBL" id="GER58572.1"/>
    </source>
</evidence>
<dbReference type="RefSeq" id="WP_151672643.1">
    <property type="nucleotide sequence ID" value="NZ_BKCG01000001.1"/>
</dbReference>
<accession>A0A5J4IW62</accession>
<dbReference type="InterPro" id="IPR049492">
    <property type="entry name" value="BD-FAE-like_dom"/>
</dbReference>
<dbReference type="PANTHER" id="PTHR43265">
    <property type="entry name" value="ESTERASE ESTD"/>
    <property type="match status" value="1"/>
</dbReference>
<evidence type="ECO:0000259" key="1">
    <source>
        <dbReference type="Pfam" id="PF20434"/>
    </source>
</evidence>
<name>A0A5J4IW62_9FLAO</name>
<dbReference type="Proteomes" id="UP000326509">
    <property type="component" value="Unassembled WGS sequence"/>
</dbReference>
<dbReference type="EMBL" id="BKCG01000001">
    <property type="protein sequence ID" value="GER58572.1"/>
    <property type="molecule type" value="Genomic_DNA"/>
</dbReference>
<sequence length="280" mass="32279">MIITKNNVLKEGLKPILFDCFYTETQIPKPIVLFCHGYKGFKDWGAWDLVAKSFAEAGCFFVKFNFSHNGATLKNPEKFNDLEAFAKNNYSLELEDLDRVITFLRTSKKYEGEANIKNISVIGHSRGGGIALIKAEEDSRISKVITWAGVSDYKSRFNKGTEMFQQWKKTGRFYVKNGRTNQQMPHDWQFYTNFIDNEDQLTISRAAKAIDKPWLIIHGDNDFSVKIKEAQNLHNWNKNSELVIINNSNHVFGASHPWNENVLPNHLKEVVHKTISFIKK</sequence>
<reference evidence="2 3" key="1">
    <citation type="submission" date="2019-08" db="EMBL/GenBank/DDBJ databases">
        <title>Draft genome sequence of Ulvibacter marinus type strain NBRC 109484.</title>
        <authorList>
            <person name="Kawano K."/>
            <person name="Ushijima N."/>
            <person name="Kihara M."/>
            <person name="Itoh H."/>
        </authorList>
    </citation>
    <scope>NUCLEOTIDE SEQUENCE [LARGE SCALE GENOMIC DNA]</scope>
    <source>
        <strain evidence="2 3">NBRC 109484</strain>
    </source>
</reference>
<evidence type="ECO:0000313" key="3">
    <source>
        <dbReference type="Proteomes" id="UP000326509"/>
    </source>
</evidence>
<protein>
    <submittedName>
        <fullName evidence="2">Alpha/beta hydrolase</fullName>
    </submittedName>
</protein>
<keyword evidence="2" id="KW-0378">Hydrolase</keyword>